<organism evidence="2 3">
    <name type="scientific">Sphingomonas arvum</name>
    <dbReference type="NCBI Taxonomy" id="2992113"/>
    <lineage>
        <taxon>Bacteria</taxon>
        <taxon>Pseudomonadati</taxon>
        <taxon>Pseudomonadota</taxon>
        <taxon>Alphaproteobacteria</taxon>
        <taxon>Sphingomonadales</taxon>
        <taxon>Sphingomonadaceae</taxon>
        <taxon>Sphingomonas</taxon>
    </lineage>
</organism>
<name>A0ABT3JIE9_9SPHN</name>
<dbReference type="RefSeq" id="WP_264883876.1">
    <property type="nucleotide sequence ID" value="NZ_JAPDOB010000002.1"/>
</dbReference>
<reference evidence="2 3" key="1">
    <citation type="submission" date="2022-10" db="EMBL/GenBank/DDBJ databases">
        <title>Sphingomonas sp.</title>
        <authorList>
            <person name="Jin C."/>
        </authorList>
    </citation>
    <scope>NUCLEOTIDE SEQUENCE [LARGE SCALE GENOMIC DNA]</scope>
    <source>
        <strain evidence="2 3">BN140010</strain>
    </source>
</reference>
<evidence type="ECO:0000313" key="2">
    <source>
        <dbReference type="EMBL" id="MCW3798822.1"/>
    </source>
</evidence>
<accession>A0ABT3JIE9</accession>
<sequence length="93" mass="9993">MLTLPLVAGAALLVLNSCTMACFWHDKRRAIAGGRRVPERDLLALALLGGSPGALLARRLFRHKTRKEPFSTQLFVIVALQAGAATGSLLAFH</sequence>
<dbReference type="Proteomes" id="UP001526246">
    <property type="component" value="Unassembled WGS sequence"/>
</dbReference>
<proteinExistence type="predicted"/>
<keyword evidence="3" id="KW-1185">Reference proteome</keyword>
<comment type="caution">
    <text evidence="2">The sequence shown here is derived from an EMBL/GenBank/DDBJ whole genome shotgun (WGS) entry which is preliminary data.</text>
</comment>
<protein>
    <submittedName>
        <fullName evidence="2">DUF1294 domain-containing protein</fullName>
    </submittedName>
</protein>
<gene>
    <name evidence="2" type="ORF">OMW55_13485</name>
</gene>
<dbReference type="InterPro" id="IPR010718">
    <property type="entry name" value="DUF1294"/>
</dbReference>
<feature type="transmembrane region" description="Helical" evidence="1">
    <location>
        <begin position="73"/>
        <end position="92"/>
    </location>
</feature>
<dbReference type="Pfam" id="PF06961">
    <property type="entry name" value="DUF1294"/>
    <property type="match status" value="1"/>
</dbReference>
<dbReference type="EMBL" id="JAPDOB010000002">
    <property type="protein sequence ID" value="MCW3798822.1"/>
    <property type="molecule type" value="Genomic_DNA"/>
</dbReference>
<evidence type="ECO:0000313" key="3">
    <source>
        <dbReference type="Proteomes" id="UP001526246"/>
    </source>
</evidence>
<keyword evidence="1" id="KW-1133">Transmembrane helix</keyword>
<evidence type="ECO:0000256" key="1">
    <source>
        <dbReference type="SAM" id="Phobius"/>
    </source>
</evidence>
<keyword evidence="1" id="KW-0812">Transmembrane</keyword>
<keyword evidence="1" id="KW-0472">Membrane</keyword>